<gene>
    <name evidence="2" type="primary">spoIIIAF</name>
    <name evidence="2" type="ORF">KL86SPO_30319</name>
</gene>
<accession>A0A212LRN9</accession>
<evidence type="ECO:0000256" key="1">
    <source>
        <dbReference type="SAM" id="Phobius"/>
    </source>
</evidence>
<sequence length="207" mass="23206">MIDSITVWVKGIVFVVLFASFLELLLPSNSMQRFVRVIMGLFIMLTILQPVIEIMENKWTKDLQPALATRSESRPDDILHAANHVVDKREQLARDIYKRDLAKQIRATVLAIDGVADAKVTVDLDSTDEQGSKGKSIGRIKNVVIYIEPGITADERKIEKITVGGPAIRETSKKPEQLSTTVTDKVKRTVSELYQLKTGQIAVKRLH</sequence>
<keyword evidence="1" id="KW-0472">Membrane</keyword>
<organism evidence="2">
    <name type="scientific">uncultured Sporomusa sp</name>
    <dbReference type="NCBI Taxonomy" id="307249"/>
    <lineage>
        <taxon>Bacteria</taxon>
        <taxon>Bacillati</taxon>
        <taxon>Bacillota</taxon>
        <taxon>Negativicutes</taxon>
        <taxon>Selenomonadales</taxon>
        <taxon>Sporomusaceae</taxon>
        <taxon>Sporomusa</taxon>
        <taxon>environmental samples</taxon>
    </lineage>
</organism>
<dbReference type="Pfam" id="PF09581">
    <property type="entry name" value="Spore_III_AF"/>
    <property type="match status" value="1"/>
</dbReference>
<dbReference type="RefSeq" id="WP_288183684.1">
    <property type="nucleotide sequence ID" value="NZ_LT608335.1"/>
</dbReference>
<dbReference type="EMBL" id="FMJE01000003">
    <property type="protein sequence ID" value="SCM80141.1"/>
    <property type="molecule type" value="Genomic_DNA"/>
</dbReference>
<dbReference type="AlphaFoldDB" id="A0A212LRN9"/>
<evidence type="ECO:0000313" key="2">
    <source>
        <dbReference type="EMBL" id="SCM80141.1"/>
    </source>
</evidence>
<dbReference type="NCBIfam" id="TIGR02896">
    <property type="entry name" value="spore_III_AF"/>
    <property type="match status" value="1"/>
</dbReference>
<keyword evidence="1" id="KW-1133">Transmembrane helix</keyword>
<reference evidence="2" key="1">
    <citation type="submission" date="2016-08" db="EMBL/GenBank/DDBJ databases">
        <authorList>
            <person name="Seilhamer J.J."/>
        </authorList>
    </citation>
    <scope>NUCLEOTIDE SEQUENCE</scope>
    <source>
        <strain evidence="2">86</strain>
    </source>
</reference>
<protein>
    <submittedName>
        <fullName evidence="2">Stage III sporulation protein AF</fullName>
    </submittedName>
</protein>
<feature type="transmembrane region" description="Helical" evidence="1">
    <location>
        <begin position="34"/>
        <end position="52"/>
    </location>
</feature>
<name>A0A212LRN9_9FIRM</name>
<feature type="transmembrane region" description="Helical" evidence="1">
    <location>
        <begin position="7"/>
        <end position="28"/>
    </location>
</feature>
<dbReference type="InterPro" id="IPR014245">
    <property type="entry name" value="Spore_III_AF"/>
</dbReference>
<keyword evidence="1" id="KW-0812">Transmembrane</keyword>
<proteinExistence type="predicted"/>